<dbReference type="GO" id="GO:0016787">
    <property type="term" value="F:hydrolase activity"/>
    <property type="evidence" value="ECO:0007669"/>
    <property type="project" value="InterPro"/>
</dbReference>
<evidence type="ECO:0000313" key="4">
    <source>
        <dbReference type="EMBL" id="RVT92339.1"/>
    </source>
</evidence>
<accession>A0A437M3R7</accession>
<dbReference type="RefSeq" id="WP_127789193.1">
    <property type="nucleotide sequence ID" value="NZ_SACL01000007.1"/>
</dbReference>
<dbReference type="SUPFAM" id="SSF51120">
    <property type="entry name" value="beta-Roll"/>
    <property type="match status" value="1"/>
</dbReference>
<dbReference type="Proteomes" id="UP000282957">
    <property type="component" value="Unassembled WGS sequence"/>
</dbReference>
<dbReference type="Gene3D" id="3.60.21.10">
    <property type="match status" value="1"/>
</dbReference>
<feature type="domain" description="DUF4214" evidence="2">
    <location>
        <begin position="1359"/>
        <end position="1427"/>
    </location>
</feature>
<dbReference type="GO" id="GO:0005509">
    <property type="term" value="F:calcium ion binding"/>
    <property type="evidence" value="ECO:0007669"/>
    <property type="project" value="InterPro"/>
</dbReference>
<dbReference type="SUPFAM" id="SSF55816">
    <property type="entry name" value="5'-nucleotidase (syn. UDP-sugar hydrolase), C-terminal domain"/>
    <property type="match status" value="1"/>
</dbReference>
<sequence length="1563" mass="160168">MSVTSTSNYTVNNGTLAGGAAGGAEVSTYDAARGLIYILGPNGVDALHASNGTLAFSIPKSAILAPGGGGSLSLGTANSVAINGNNLAIAIDGATPGTSGYVAVFTVDGAGTAATWRATAQVGAVPDMITFTADGTRLLVAIEGEPAPSYTVDPAGALVIINTATWTPKSYGFEAFDSQAAALRAAGVKLNNAIPGSAGYNTVLPSLDLEPEYITVSADGRTAYVTLQENNAIGVFNLDPASGTVGWQAILPLGLKNFNTAGNGIDTSDRDGGANIRQVPVYGMYNPDAISSFTMNGKTYLVTANEGDAREWGSYVEAVRISALVPSSGSTPPAGMPALDPTLLAQIQSRRGDADLGRLEVSRWAGDTDGDGDLDQLVTFGGHSFSIWEVNGTGAATTLTQVYDSGQLIDQIVASQLPANYDDGRSDNKGAEPEGIAIGTINGQLHVFVGMERFNGNMAFRIDSPTQVSYQGIVAKSGDTGPEVSTFIPANGGEPAKLVVANETSGTTTVHNLSTASAGNYTLQILHGSDFEAGLLATQRADRFAAIVDKLEDSVANSITLSGGDNFLPGPFGAAGTDPSLIPVLRDYYAKVLGVTAAELSNLFGTSPAFFAADIAILNAIGIQASALGNHEFDLGTNPLASVIDVIANTTASTAAARLTNIGAQFPYLSANLSFANDPNIRALYTNTLREASTYATTRADIADNNAVAAEAADVQIAPWTTIVEGGQTIGVLAVTTQMLASLSSTGLTTVLDPARDGGVDNMAELASILQPYLDAMAAQGINKIVLLSHLQQYQNELALAPLLKGVDIIISAGSHAIFADGNDALRSGDRALEGYPVLRYGADGNPILITSTSNEYSYVGRLVATFDSNGVLIADPDGAGPLGVGGVDGVVSGAYATTDATVAALWGSEDPYAAGTRGGDVRAITNAVGTVINAKDGSVFGATKTFLEGRRGEVRTEETNLGNLSADANLFVARQVASDVLVSHKNGGGIRAEIGSYSTGAIAKELAPLENLSSGKEAGGVSQLDIENSLRFNNALSIVAVTAANLKVLLEHSVAASTGTATPGQFGQWGGISFSWDPAGTAQVMTGTGASATVATAGTRIKNAAIIGADGSVVQELVRDGVVVGDPARAIKMVTLNFLADGGDSYPFPAVTIAGSRIDLSGNALLADGEATFATKGTEQDALAEYMAATYTGGTHAYGAADTAASGDLRVINLSQRDDVVFQTTHARGTDGSDLLNGTAGNDLFDATIGRDTIHGGSGFDIVRFGTLARGDGGFIIGSDGGIDGFTFAINGKQGETYFTSVERLEFVDGKVDFSGSSPAAQVEALYRGLLGREADIEGLSYWAGRVEKGLSLGTLAKDLLDSPEGHTSGAVSSLSSYIDNLYQQVLGRGADAGAVSYWSGVAGAIGGTAGRAAVADGVIRSAEASGDPLGYAAKGIVTVDVEMAWVGWNFKTLLGREASVGELRHWDNQMEHGMSKAAVTKAFVESAEYGLRFDGLSNEAYVERLYQNILGRAADAAGHASYDAAVGGGDAAAAVVAYELLNSAEATGRHQQLSAVGLDLL</sequence>
<dbReference type="InterPro" id="IPR055188">
    <property type="entry name" value="Choice_anch_I"/>
</dbReference>
<dbReference type="Pfam" id="PF22494">
    <property type="entry name" value="choice_anch_I"/>
    <property type="match status" value="1"/>
</dbReference>
<reference evidence="4 5" key="1">
    <citation type="submission" date="2019-01" db="EMBL/GenBank/DDBJ databases">
        <authorList>
            <person name="Chen W.-M."/>
        </authorList>
    </citation>
    <scope>NUCLEOTIDE SEQUENCE [LARGE SCALE GENOMIC DNA]</scope>
    <source>
        <strain evidence="4 5">CCP-6</strain>
    </source>
</reference>
<dbReference type="PRINTS" id="PR01607">
    <property type="entry name" value="APYRASEFAMLY"/>
</dbReference>
<dbReference type="InterPro" id="IPR052956">
    <property type="entry name" value="Mesenchyme-surface_protein"/>
</dbReference>
<dbReference type="InterPro" id="IPR015943">
    <property type="entry name" value="WD40/YVTN_repeat-like_dom_sf"/>
</dbReference>
<name>A0A437M3R7_9PROT</name>
<dbReference type="SUPFAM" id="SSF75011">
    <property type="entry name" value="3-carboxy-cis,cis-mucoante lactonizing enzyme"/>
    <property type="match status" value="1"/>
</dbReference>
<feature type="domain" description="DUF4214" evidence="2">
    <location>
        <begin position="1497"/>
        <end position="1549"/>
    </location>
</feature>
<feature type="domain" description="DUF4214" evidence="2">
    <location>
        <begin position="1447"/>
        <end position="1491"/>
    </location>
</feature>
<evidence type="ECO:0000259" key="2">
    <source>
        <dbReference type="Pfam" id="PF13946"/>
    </source>
</evidence>
<protein>
    <submittedName>
        <fullName evidence="4">DUF4214 domain-containing protein</fullName>
    </submittedName>
</protein>
<organism evidence="4 5">
    <name type="scientific">Rhodovarius crocodyli</name>
    <dbReference type="NCBI Taxonomy" id="1979269"/>
    <lineage>
        <taxon>Bacteria</taxon>
        <taxon>Pseudomonadati</taxon>
        <taxon>Pseudomonadota</taxon>
        <taxon>Alphaproteobacteria</taxon>
        <taxon>Acetobacterales</taxon>
        <taxon>Roseomonadaceae</taxon>
        <taxon>Rhodovarius</taxon>
    </lineage>
</organism>
<dbReference type="SUPFAM" id="SSF56300">
    <property type="entry name" value="Metallo-dependent phosphatases"/>
    <property type="match status" value="1"/>
</dbReference>
<dbReference type="Pfam" id="PF02872">
    <property type="entry name" value="5_nucleotid_C"/>
    <property type="match status" value="1"/>
</dbReference>
<dbReference type="Pfam" id="PF13946">
    <property type="entry name" value="DUF4214"/>
    <property type="match status" value="3"/>
</dbReference>
<dbReference type="PANTHER" id="PTHR46928">
    <property type="entry name" value="MESENCHYME-SPECIFIC CELL SURFACE GLYCOPROTEIN"/>
    <property type="match status" value="1"/>
</dbReference>
<dbReference type="GO" id="GO:0009166">
    <property type="term" value="P:nucleotide catabolic process"/>
    <property type="evidence" value="ECO:0007669"/>
    <property type="project" value="InterPro"/>
</dbReference>
<dbReference type="InterPro" id="IPR008334">
    <property type="entry name" value="5'-Nucleotdase_C"/>
</dbReference>
<keyword evidence="5" id="KW-1185">Reference proteome</keyword>
<dbReference type="Gene3D" id="3.90.780.10">
    <property type="entry name" value="5'-Nucleotidase, C-terminal domain"/>
    <property type="match status" value="1"/>
</dbReference>
<dbReference type="EMBL" id="SACL01000007">
    <property type="protein sequence ID" value="RVT92339.1"/>
    <property type="molecule type" value="Genomic_DNA"/>
</dbReference>
<dbReference type="PANTHER" id="PTHR46928:SF1">
    <property type="entry name" value="MESENCHYME-SPECIFIC CELL SURFACE GLYCOPROTEIN"/>
    <property type="match status" value="1"/>
</dbReference>
<dbReference type="Pfam" id="PF00353">
    <property type="entry name" value="HemolysinCabind"/>
    <property type="match status" value="1"/>
</dbReference>
<dbReference type="Gene3D" id="2.130.10.10">
    <property type="entry name" value="YVTN repeat-like/Quinoprotein amine dehydrogenase"/>
    <property type="match status" value="1"/>
</dbReference>
<proteinExistence type="predicted"/>
<comment type="caution">
    <text evidence="4">The sequence shown here is derived from an EMBL/GenBank/DDBJ whole genome shotgun (WGS) entry which is preliminary data.</text>
</comment>
<feature type="domain" description="5'-Nucleotidase C-terminal" evidence="1">
    <location>
        <begin position="942"/>
        <end position="1148"/>
    </location>
</feature>
<dbReference type="Gene3D" id="1.10.3130.20">
    <property type="entry name" value="Phycobilisome linker domain"/>
    <property type="match status" value="2"/>
</dbReference>
<dbReference type="InterPro" id="IPR025282">
    <property type="entry name" value="DUF4214"/>
</dbReference>
<dbReference type="InterPro" id="IPR029052">
    <property type="entry name" value="Metallo-depent_PP-like"/>
</dbReference>
<dbReference type="InterPro" id="IPR038255">
    <property type="entry name" value="PBS_linker_sf"/>
</dbReference>
<dbReference type="NCBIfam" id="NF038117">
    <property type="entry name" value="choice_anch_I"/>
    <property type="match status" value="1"/>
</dbReference>
<evidence type="ECO:0000313" key="5">
    <source>
        <dbReference type="Proteomes" id="UP000282957"/>
    </source>
</evidence>
<evidence type="ECO:0000259" key="1">
    <source>
        <dbReference type="Pfam" id="PF02872"/>
    </source>
</evidence>
<dbReference type="InterPro" id="IPR006179">
    <property type="entry name" value="5_nucleotidase/apyrase"/>
</dbReference>
<dbReference type="OrthoDB" id="5469761at2"/>
<dbReference type="InterPro" id="IPR036907">
    <property type="entry name" value="5'-Nucleotdase_C_sf"/>
</dbReference>
<feature type="domain" description="Choice-of-anchor I" evidence="3">
    <location>
        <begin position="20"/>
        <end position="511"/>
    </location>
</feature>
<evidence type="ECO:0000259" key="3">
    <source>
        <dbReference type="Pfam" id="PF22494"/>
    </source>
</evidence>
<gene>
    <name evidence="4" type="ORF">EOD42_19210</name>
</gene>
<dbReference type="InterPro" id="IPR001343">
    <property type="entry name" value="Hemolysn_Ca-bd"/>
</dbReference>
<dbReference type="InterPro" id="IPR011049">
    <property type="entry name" value="Serralysin-like_metalloprot_C"/>
</dbReference>